<gene>
    <name evidence="1" type="ORF">AGR2A_Cc140142</name>
</gene>
<accession>A0A9W5AZL6</accession>
<sequence length="82" mass="9378">MLGQPRASNNDVGCGIFKIENGGSDWVEARISDNGTLNPRHFFSRTLIAREWLCVKFSEFNFKLLKLELCKKPPQFPEAVYT</sequence>
<evidence type="ECO:0000313" key="2">
    <source>
        <dbReference type="Proteomes" id="UP000191933"/>
    </source>
</evidence>
<comment type="caution">
    <text evidence="1">The sequence shown here is derived from an EMBL/GenBank/DDBJ whole genome shotgun (WGS) entry which is preliminary data.</text>
</comment>
<evidence type="ECO:0000313" key="1">
    <source>
        <dbReference type="EMBL" id="CUW88707.1"/>
    </source>
</evidence>
<keyword evidence="2" id="KW-1185">Reference proteome</keyword>
<proteinExistence type="predicted"/>
<dbReference type="EMBL" id="FBVY01000006">
    <property type="protein sequence ID" value="CUW88707.1"/>
    <property type="molecule type" value="Genomic_DNA"/>
</dbReference>
<dbReference type="Proteomes" id="UP000191933">
    <property type="component" value="Unassembled WGS sequence"/>
</dbReference>
<protein>
    <submittedName>
        <fullName evidence="1">Uncharacterized protein</fullName>
    </submittedName>
</protein>
<name>A0A9W5AZL6_9HYPH</name>
<dbReference type="AlphaFoldDB" id="A0A9W5AZL6"/>
<organism evidence="1 2">
    <name type="scientific">Agrobacterium genomosp. 2 str. CFBP 5494</name>
    <dbReference type="NCBI Taxonomy" id="1183436"/>
    <lineage>
        <taxon>Bacteria</taxon>
        <taxon>Pseudomonadati</taxon>
        <taxon>Pseudomonadota</taxon>
        <taxon>Alphaproteobacteria</taxon>
        <taxon>Hyphomicrobiales</taxon>
        <taxon>Rhizobiaceae</taxon>
        <taxon>Rhizobium/Agrobacterium group</taxon>
        <taxon>Agrobacterium</taxon>
        <taxon>Agrobacterium tumefaciens complex</taxon>
    </lineage>
</organism>
<reference evidence="1 2" key="1">
    <citation type="submission" date="2016-01" db="EMBL/GenBank/DDBJ databases">
        <authorList>
            <person name="Regsiter A."/>
            <person name="william w."/>
        </authorList>
    </citation>
    <scope>NUCLEOTIDE SEQUENCE [LARGE SCALE GENOMIC DNA]</scope>
    <source>
        <strain evidence="1 2">CFBP 5494</strain>
    </source>
</reference>